<dbReference type="KEGG" id="bpsi:IX83_01595"/>
<dbReference type="PANTHER" id="PTHR35864">
    <property type="entry name" value="ZINC METALLOPROTEASE MJ0611-RELATED"/>
    <property type="match status" value="1"/>
</dbReference>
<dbReference type="CDD" id="cd06158">
    <property type="entry name" value="S2P-M50_like_1"/>
    <property type="match status" value="1"/>
</dbReference>
<protein>
    <recommendedName>
        <fullName evidence="16">Peptidase M50</fullName>
    </recommendedName>
</protein>
<sequence>MSFNDQIQILVCAAIPFIFALTLSEAAKAFTARMLGDDSALTASFCSLNPGKFIDPIGTILMPLGLMLLGSPVFFGWAKPVLFNPNKFKNFNKGLALVVLSGPFANFLMAVAWMLILCLAIYLRLDTIDVKLLQFVVLTSELGVIINVVLILFNLLPIPPLPGSYIVMNLLPARYAIQYAGLKQYNLFIILFLVVTGAFRVIFGPVVLWTNSFINSLISHMTLM</sequence>
<dbReference type="InterPro" id="IPR044537">
    <property type="entry name" value="Rip2-like"/>
</dbReference>
<keyword evidence="12 13" id="KW-0472">Membrane</keyword>
<evidence type="ECO:0000256" key="9">
    <source>
        <dbReference type="ARBA" id="ARBA00022833"/>
    </source>
</evidence>
<dbReference type="STRING" id="1072685.IX83_01595"/>
<keyword evidence="15" id="KW-1185">Reference proteome</keyword>
<dbReference type="EMBL" id="CP009238">
    <property type="protein sequence ID" value="AIL32179.1"/>
    <property type="molecule type" value="Genomic_DNA"/>
</dbReference>
<proteinExistence type="inferred from homology"/>
<keyword evidence="10 13" id="KW-1133">Transmembrane helix</keyword>
<reference evidence="14 15" key="1">
    <citation type="journal article" date="2014" name="BMC Genomics">
        <title>A genomic perspective on a new bacterial genus and species from the Alcaligenaceae family, Basilea psittacipulmonis.</title>
        <authorList>
            <person name="Whiteson K.L."/>
            <person name="Hernandez D."/>
            <person name="Lazarevic V."/>
            <person name="Gaia N."/>
            <person name="Farinelli L."/>
            <person name="Francois P."/>
            <person name="Pilo P."/>
            <person name="Frey J."/>
            <person name="Schrenzel J."/>
        </authorList>
    </citation>
    <scope>NUCLEOTIDE SEQUENCE [LARGE SCALE GENOMIC DNA]</scope>
    <source>
        <strain evidence="14 15">DSM 24701</strain>
    </source>
</reference>
<evidence type="ECO:0000256" key="4">
    <source>
        <dbReference type="ARBA" id="ARBA00022475"/>
    </source>
</evidence>
<evidence type="ECO:0000256" key="2">
    <source>
        <dbReference type="ARBA" id="ARBA00004651"/>
    </source>
</evidence>
<evidence type="ECO:0000313" key="15">
    <source>
        <dbReference type="Proteomes" id="UP000028945"/>
    </source>
</evidence>
<evidence type="ECO:0000256" key="12">
    <source>
        <dbReference type="ARBA" id="ARBA00023136"/>
    </source>
</evidence>
<dbReference type="RefSeq" id="WP_038498371.1">
    <property type="nucleotide sequence ID" value="NZ_AFWK01000114.1"/>
</dbReference>
<dbReference type="HOGENOM" id="CLU_086979_0_0_4"/>
<comment type="similarity">
    <text evidence="3">Belongs to the peptidase M50B family.</text>
</comment>
<evidence type="ECO:0000256" key="11">
    <source>
        <dbReference type="ARBA" id="ARBA00023049"/>
    </source>
</evidence>
<evidence type="ECO:0000256" key="3">
    <source>
        <dbReference type="ARBA" id="ARBA00007931"/>
    </source>
</evidence>
<dbReference type="InterPro" id="IPR052348">
    <property type="entry name" value="Metallopeptidase_M50B"/>
</dbReference>
<evidence type="ECO:0008006" key="16">
    <source>
        <dbReference type="Google" id="ProtNLM"/>
    </source>
</evidence>
<dbReference type="GO" id="GO:0008237">
    <property type="term" value="F:metallopeptidase activity"/>
    <property type="evidence" value="ECO:0007669"/>
    <property type="project" value="UniProtKB-KW"/>
</dbReference>
<accession>A0A077DBZ8</accession>
<dbReference type="Proteomes" id="UP000028945">
    <property type="component" value="Chromosome"/>
</dbReference>
<keyword evidence="7" id="KW-0479">Metal-binding</keyword>
<evidence type="ECO:0000256" key="1">
    <source>
        <dbReference type="ARBA" id="ARBA00001947"/>
    </source>
</evidence>
<dbReference type="AlphaFoldDB" id="A0A077DBZ8"/>
<feature type="transmembrane region" description="Helical" evidence="13">
    <location>
        <begin position="60"/>
        <end position="82"/>
    </location>
</feature>
<evidence type="ECO:0000256" key="8">
    <source>
        <dbReference type="ARBA" id="ARBA00022801"/>
    </source>
</evidence>
<dbReference type="eggNOG" id="COG1994">
    <property type="taxonomic scope" value="Bacteria"/>
</dbReference>
<gene>
    <name evidence="14" type="ORF">IX83_01595</name>
</gene>
<comment type="subcellular location">
    <subcellularLocation>
        <location evidence="2">Cell membrane</location>
        <topology evidence="2">Multi-pass membrane protein</topology>
    </subcellularLocation>
</comment>
<dbReference type="PANTHER" id="PTHR35864:SF1">
    <property type="entry name" value="ZINC METALLOPROTEASE YWHC-RELATED"/>
    <property type="match status" value="1"/>
</dbReference>
<evidence type="ECO:0000313" key="14">
    <source>
        <dbReference type="EMBL" id="AIL32179.1"/>
    </source>
</evidence>
<dbReference type="OrthoDB" id="9800627at2"/>
<evidence type="ECO:0000256" key="10">
    <source>
        <dbReference type="ARBA" id="ARBA00022989"/>
    </source>
</evidence>
<name>A0A077DBZ8_9BURK</name>
<keyword evidence="5" id="KW-0645">Protease</keyword>
<feature type="transmembrane region" description="Helical" evidence="13">
    <location>
        <begin position="135"/>
        <end position="156"/>
    </location>
</feature>
<comment type="cofactor">
    <cofactor evidence="1">
        <name>Zn(2+)</name>
        <dbReference type="ChEBI" id="CHEBI:29105"/>
    </cofactor>
</comment>
<evidence type="ECO:0000256" key="7">
    <source>
        <dbReference type="ARBA" id="ARBA00022723"/>
    </source>
</evidence>
<dbReference type="GO" id="GO:0046872">
    <property type="term" value="F:metal ion binding"/>
    <property type="evidence" value="ECO:0007669"/>
    <property type="project" value="UniProtKB-KW"/>
</dbReference>
<keyword evidence="6 13" id="KW-0812">Transmembrane</keyword>
<dbReference type="GO" id="GO:0006508">
    <property type="term" value="P:proteolysis"/>
    <property type="evidence" value="ECO:0007669"/>
    <property type="project" value="UniProtKB-KW"/>
</dbReference>
<keyword evidence="4" id="KW-1003">Cell membrane</keyword>
<feature type="transmembrane region" description="Helical" evidence="13">
    <location>
        <begin position="94"/>
        <end position="123"/>
    </location>
</feature>
<keyword evidence="11" id="KW-0482">Metalloprotease</keyword>
<evidence type="ECO:0000256" key="6">
    <source>
        <dbReference type="ARBA" id="ARBA00022692"/>
    </source>
</evidence>
<evidence type="ECO:0000256" key="13">
    <source>
        <dbReference type="SAM" id="Phobius"/>
    </source>
</evidence>
<evidence type="ECO:0000256" key="5">
    <source>
        <dbReference type="ARBA" id="ARBA00022670"/>
    </source>
</evidence>
<feature type="transmembrane region" description="Helical" evidence="13">
    <location>
        <begin position="187"/>
        <end position="214"/>
    </location>
</feature>
<keyword evidence="9" id="KW-0862">Zinc</keyword>
<dbReference type="GO" id="GO:0005886">
    <property type="term" value="C:plasma membrane"/>
    <property type="evidence" value="ECO:0007669"/>
    <property type="project" value="UniProtKB-SubCell"/>
</dbReference>
<organism evidence="14 15">
    <name type="scientific">Basilea psittacipulmonis DSM 24701</name>
    <dbReference type="NCBI Taxonomy" id="1072685"/>
    <lineage>
        <taxon>Bacteria</taxon>
        <taxon>Pseudomonadati</taxon>
        <taxon>Pseudomonadota</taxon>
        <taxon>Betaproteobacteria</taxon>
        <taxon>Burkholderiales</taxon>
        <taxon>Alcaligenaceae</taxon>
        <taxon>Basilea</taxon>
    </lineage>
</organism>
<keyword evidence="8" id="KW-0378">Hydrolase</keyword>